<dbReference type="PANTHER" id="PTHR32487">
    <property type="entry name" value="3-OXO-DELTA(4,5)-STEROID 5-BETA-REDUCTASE"/>
    <property type="match status" value="1"/>
</dbReference>
<name>A0A2G7GA67_9EURO</name>
<feature type="domain" description="PRISE-like Rossmann-fold" evidence="1">
    <location>
        <begin position="5"/>
        <end position="135"/>
    </location>
</feature>
<dbReference type="Gene3D" id="3.40.50.720">
    <property type="entry name" value="NAD(P)-binding Rossmann-like Domain"/>
    <property type="match status" value="1"/>
</dbReference>
<evidence type="ECO:0000313" key="2">
    <source>
        <dbReference type="EMBL" id="PIG89738.1"/>
    </source>
</evidence>
<sequence length="136" mass="15629">MPVGVSGLDLIHSTQEKIEQQLIDRVSHPKTVTAVYLYAYVMDSKPEKEIELNIGMLKKTVLTVEKLCPNFLFVVLPTGVKAYSVHLLDIFLFKDNLPLNETYPEISVPYRSQPFYTHQHNLLRGLTDGKNWTYCM</sequence>
<proteinExistence type="predicted"/>
<reference evidence="2 3" key="1">
    <citation type="submission" date="2017-05" db="EMBL/GenBank/DDBJ databases">
        <title>Genome sequence for an aflatoxigenic pathogen of Argentinian peanut, Aspergillus arachidicola.</title>
        <authorList>
            <person name="Moore G."/>
            <person name="Beltz S.B."/>
            <person name="Mack B.M."/>
        </authorList>
    </citation>
    <scope>NUCLEOTIDE SEQUENCE [LARGE SCALE GENOMIC DNA]</scope>
    <source>
        <strain evidence="2 3">CBS 117610</strain>
    </source>
</reference>
<organism evidence="2 3">
    <name type="scientific">Aspergillus arachidicola</name>
    <dbReference type="NCBI Taxonomy" id="656916"/>
    <lineage>
        <taxon>Eukaryota</taxon>
        <taxon>Fungi</taxon>
        <taxon>Dikarya</taxon>
        <taxon>Ascomycota</taxon>
        <taxon>Pezizomycotina</taxon>
        <taxon>Eurotiomycetes</taxon>
        <taxon>Eurotiomycetidae</taxon>
        <taxon>Eurotiales</taxon>
        <taxon>Aspergillaceae</taxon>
        <taxon>Aspergillus</taxon>
        <taxon>Aspergillus subgen. Circumdati</taxon>
    </lineage>
</organism>
<gene>
    <name evidence="2" type="ORF">AARAC_005028</name>
</gene>
<evidence type="ECO:0000313" key="3">
    <source>
        <dbReference type="Proteomes" id="UP000231358"/>
    </source>
</evidence>
<keyword evidence="3" id="KW-1185">Reference proteome</keyword>
<protein>
    <recommendedName>
        <fullName evidence="1">PRISE-like Rossmann-fold domain-containing protein</fullName>
    </recommendedName>
</protein>
<accession>A0A2G7GA67</accession>
<dbReference type="Pfam" id="PF22917">
    <property type="entry name" value="PRISE"/>
    <property type="match status" value="1"/>
</dbReference>
<dbReference type="EMBL" id="NEXV01000045">
    <property type="protein sequence ID" value="PIG89738.1"/>
    <property type="molecule type" value="Genomic_DNA"/>
</dbReference>
<dbReference type="InterPro" id="IPR055222">
    <property type="entry name" value="PRISE-like_Rossmann-fold"/>
</dbReference>
<dbReference type="Proteomes" id="UP000231358">
    <property type="component" value="Unassembled WGS sequence"/>
</dbReference>
<evidence type="ECO:0000259" key="1">
    <source>
        <dbReference type="Pfam" id="PF22917"/>
    </source>
</evidence>
<dbReference type="STRING" id="656916.A0A2G7GA67"/>
<dbReference type="PANTHER" id="PTHR32487:SF8">
    <property type="entry name" value="NAD-DEPENDENT EPIMERASE_DEHYDRATASE DOMAIN-CONTAINING PROTEIN"/>
    <property type="match status" value="1"/>
</dbReference>
<dbReference type="AlphaFoldDB" id="A0A2G7GA67"/>
<comment type="caution">
    <text evidence="2">The sequence shown here is derived from an EMBL/GenBank/DDBJ whole genome shotgun (WGS) entry which is preliminary data.</text>
</comment>